<dbReference type="InterPro" id="IPR055173">
    <property type="entry name" value="NrdR-like_N"/>
</dbReference>
<evidence type="ECO:0000256" key="6">
    <source>
        <dbReference type="ARBA" id="ARBA00023125"/>
    </source>
</evidence>
<dbReference type="InterPro" id="IPR005144">
    <property type="entry name" value="ATP-cone_dom"/>
</dbReference>
<evidence type="ECO:0000259" key="9">
    <source>
        <dbReference type="PROSITE" id="PS51161"/>
    </source>
</evidence>
<keyword evidence="7 8" id="KW-0804">Transcription</keyword>
<evidence type="ECO:0000256" key="7">
    <source>
        <dbReference type="ARBA" id="ARBA00023163"/>
    </source>
</evidence>
<evidence type="ECO:0000256" key="3">
    <source>
        <dbReference type="ARBA" id="ARBA00022833"/>
    </source>
</evidence>
<dbReference type="HAMAP" id="MF_00440">
    <property type="entry name" value="NrdR"/>
    <property type="match status" value="1"/>
</dbReference>
<evidence type="ECO:0000313" key="11">
    <source>
        <dbReference type="EMBL" id="EHL16676.1"/>
    </source>
</evidence>
<keyword evidence="4 8" id="KW-0067">ATP-binding</keyword>
<dbReference type="GO" id="GO:0003677">
    <property type="term" value="F:DNA binding"/>
    <property type="evidence" value="ECO:0007669"/>
    <property type="project" value="UniProtKB-KW"/>
</dbReference>
<dbReference type="NCBIfam" id="TIGR00244">
    <property type="entry name" value="transcriptional regulator NrdR"/>
    <property type="match status" value="1"/>
</dbReference>
<dbReference type="GO" id="GO:0008270">
    <property type="term" value="F:zinc ion binding"/>
    <property type="evidence" value="ECO:0007669"/>
    <property type="project" value="UniProtKB-UniRule"/>
</dbReference>
<dbReference type="InterPro" id="IPR003796">
    <property type="entry name" value="RNR_NrdR-like"/>
</dbReference>
<dbReference type="EMBL" id="AFZE01000005">
    <property type="protein sequence ID" value="EHL16199.1"/>
    <property type="molecule type" value="Genomic_DNA"/>
</dbReference>
<accession>G9XFF1</accession>
<keyword evidence="5 8" id="KW-0805">Transcription regulation</keyword>
<dbReference type="STRING" id="796937.HMPREF9630_01058"/>
<dbReference type="RefSeq" id="WP_009525685.1">
    <property type="nucleotide sequence ID" value="NZ_JBQMYE010000032.1"/>
</dbReference>
<sequence>MNCPYCGSSDLRVIDSRHIEEDNTIKRRRECESCKKRFSTFEMIQEASIIVVKKDGSREFFDKNKILRGIVRSCQKRPVTIKQMEEIVSDVEKHILNSSDKEVSSSQIGELVISRLKKLDVVSYVRFASVYREFKDVNSFFDELNSIVESEKEL</sequence>
<dbReference type="EMBL" id="AFZG01000074">
    <property type="protein sequence ID" value="EHL16676.1"/>
    <property type="molecule type" value="Genomic_DNA"/>
</dbReference>
<dbReference type="GO" id="GO:0045892">
    <property type="term" value="P:negative regulation of DNA-templated transcription"/>
    <property type="evidence" value="ECO:0007669"/>
    <property type="project" value="UniProtKB-UniRule"/>
</dbReference>
<feature type="zinc finger region" evidence="8">
    <location>
        <begin position="3"/>
        <end position="34"/>
    </location>
</feature>
<evidence type="ECO:0000256" key="5">
    <source>
        <dbReference type="ARBA" id="ARBA00023015"/>
    </source>
</evidence>
<comment type="function">
    <text evidence="8">Negatively regulates transcription of bacterial ribonucleotide reductase nrd genes and operons by binding to NrdR-boxes.</text>
</comment>
<comment type="similarity">
    <text evidence="8">Belongs to the NrdR family.</text>
</comment>
<gene>
    <name evidence="8" type="primary">nrdR</name>
    <name evidence="11" type="ORF">HMPREF9628_00608</name>
    <name evidence="10" type="ORF">HMPREF9629_01455</name>
</gene>
<evidence type="ECO:0000256" key="4">
    <source>
        <dbReference type="ARBA" id="ARBA00022840"/>
    </source>
</evidence>
<dbReference type="PANTHER" id="PTHR30455:SF2">
    <property type="entry name" value="TRANSCRIPTIONAL REPRESSOR NRDR"/>
    <property type="match status" value="1"/>
</dbReference>
<dbReference type="Pfam" id="PF03477">
    <property type="entry name" value="ATP-cone"/>
    <property type="match status" value="1"/>
</dbReference>
<dbReference type="Pfam" id="PF22811">
    <property type="entry name" value="Zn_ribbon_NrdR"/>
    <property type="match status" value="1"/>
</dbReference>
<comment type="cofactor">
    <cofactor evidence="8">
        <name>Zn(2+)</name>
        <dbReference type="ChEBI" id="CHEBI:29105"/>
    </cofactor>
    <text evidence="8">Binds 1 zinc ion.</text>
</comment>
<accession>G9WZ54</accession>
<protein>
    <recommendedName>
        <fullName evidence="8">Transcriptional repressor NrdR</fullName>
    </recommendedName>
</protein>
<dbReference type="Proteomes" id="UP000003379">
    <property type="component" value="Unassembled WGS sequence"/>
</dbReference>
<keyword evidence="8" id="KW-0863">Zinc-finger</keyword>
<keyword evidence="8" id="KW-0479">Metal-binding</keyword>
<dbReference type="PATRIC" id="fig|796937.3.peg.650"/>
<keyword evidence="2 8" id="KW-0547">Nucleotide-binding</keyword>
<dbReference type="PANTHER" id="PTHR30455">
    <property type="entry name" value="TRANSCRIPTIONAL REPRESSOR NRDR"/>
    <property type="match status" value="1"/>
</dbReference>
<evidence type="ECO:0000313" key="12">
    <source>
        <dbReference type="Proteomes" id="UP000003379"/>
    </source>
</evidence>
<keyword evidence="1 8" id="KW-0678">Repressor</keyword>
<reference evidence="10 13" key="1">
    <citation type="submission" date="2011-08" db="EMBL/GenBank/DDBJ databases">
        <title>The Genome Sequence of Eubacteriaceae bacterium ACC19a.</title>
        <authorList>
            <consortium name="The Broad Institute Genome Sequencing Platform"/>
            <person name="Earl A."/>
            <person name="Ward D."/>
            <person name="Feldgarden M."/>
            <person name="Gevers D."/>
            <person name="Sizova M."/>
            <person name="Hazen A."/>
            <person name="Epstein S."/>
            <person name="Young S.K."/>
            <person name="Zeng Q."/>
            <person name="Gargeya S."/>
            <person name="Fitzgerald M."/>
            <person name="Haas B."/>
            <person name="Abouelleil A."/>
            <person name="Alvarado L."/>
            <person name="Arachchi H.M."/>
            <person name="Berlin A."/>
            <person name="Brown A."/>
            <person name="Chapman S.B."/>
            <person name="Chen Z."/>
            <person name="Dunbar C."/>
            <person name="Freedman E."/>
            <person name="Gearin G."/>
            <person name="Gellesch M."/>
            <person name="Goldberg J."/>
            <person name="Griggs A."/>
            <person name="Gujja S."/>
            <person name="Heiman D."/>
            <person name="Howarth C."/>
            <person name="Larson L."/>
            <person name="Lui A."/>
            <person name="MacDonald P.J.P."/>
            <person name="Montmayeur A."/>
            <person name="Murphy C."/>
            <person name="Neiman D."/>
            <person name="Pearson M."/>
            <person name="Priest M."/>
            <person name="Roberts A."/>
            <person name="Saif S."/>
            <person name="Shea T."/>
            <person name="Shenoy N."/>
            <person name="Sisk P."/>
            <person name="Stolte C."/>
            <person name="Sykes S."/>
            <person name="Wortman J."/>
            <person name="Nusbaum C."/>
            <person name="Birren B."/>
        </authorList>
    </citation>
    <scope>NUCLEOTIDE SEQUENCE [LARGE SCALE GENOMIC DNA]</scope>
    <source>
        <strain evidence="10 13">ACC19a</strain>
    </source>
</reference>
<proteinExistence type="inferred from homology"/>
<dbReference type="PROSITE" id="PS51161">
    <property type="entry name" value="ATP_CONE"/>
    <property type="match status" value="1"/>
</dbReference>
<keyword evidence="6 8" id="KW-0238">DNA-binding</keyword>
<dbReference type="AlphaFoldDB" id="G9WZ54"/>
<evidence type="ECO:0000256" key="8">
    <source>
        <dbReference type="HAMAP-Rule" id="MF_00440"/>
    </source>
</evidence>
<evidence type="ECO:0000313" key="10">
    <source>
        <dbReference type="EMBL" id="EHL16199.1"/>
    </source>
</evidence>
<reference evidence="11 12" key="2">
    <citation type="submission" date="2011-08" db="EMBL/GenBank/DDBJ databases">
        <title>The Genome Sequence of Eubacteriaceae bacterium CM5.</title>
        <authorList>
            <consortium name="The Broad Institute Genome Sequencing Platform"/>
            <person name="Earl A."/>
            <person name="Ward D."/>
            <person name="Feldgarden M."/>
            <person name="Gevers D."/>
            <person name="Sizova M."/>
            <person name="Hazen A."/>
            <person name="Epstein S."/>
            <person name="Young S.K."/>
            <person name="Zeng Q."/>
            <person name="Gargeya S."/>
            <person name="Fitzgerald M."/>
            <person name="Haas B."/>
            <person name="Abouelleil A."/>
            <person name="Alvarado L."/>
            <person name="Arachchi H.M."/>
            <person name="Berlin A."/>
            <person name="Brown A."/>
            <person name="Chapman S.B."/>
            <person name="Chen Z."/>
            <person name="Dunbar C."/>
            <person name="Freedman E."/>
            <person name="Gearin G."/>
            <person name="Gellesch M."/>
            <person name="Goldberg J."/>
            <person name="Griggs A."/>
            <person name="Gujja S."/>
            <person name="Heiman D."/>
            <person name="Howarth C."/>
            <person name="Larson L."/>
            <person name="Lui A."/>
            <person name="MacDonald P.J.P."/>
            <person name="Montmayeur A."/>
            <person name="Murphy C."/>
            <person name="Neiman D."/>
            <person name="Pearson M."/>
            <person name="Priest M."/>
            <person name="Roberts A."/>
            <person name="Saif S."/>
            <person name="Shea T."/>
            <person name="Shenoy N."/>
            <person name="Sisk P."/>
            <person name="Stolte C."/>
            <person name="Sykes S."/>
            <person name="Wortman J."/>
            <person name="Nusbaum C."/>
            <person name="Birren B."/>
        </authorList>
    </citation>
    <scope>NUCLEOTIDE SEQUENCE [LARGE SCALE GENOMIC DNA]</scope>
    <source>
        <strain evidence="11 12">CM5</strain>
    </source>
</reference>
<name>G9WZ54_9FIRM</name>
<organism evidence="10 13">
    <name type="scientific">Peptoanaerobacter stomatis</name>
    <dbReference type="NCBI Taxonomy" id="796937"/>
    <lineage>
        <taxon>Bacteria</taxon>
        <taxon>Bacillati</taxon>
        <taxon>Bacillota</taxon>
        <taxon>Clostridia</taxon>
        <taxon>Peptostreptococcales</taxon>
        <taxon>Filifactoraceae</taxon>
        <taxon>Peptoanaerobacter</taxon>
    </lineage>
</organism>
<evidence type="ECO:0000256" key="1">
    <source>
        <dbReference type="ARBA" id="ARBA00022491"/>
    </source>
</evidence>
<keyword evidence="3 8" id="KW-0862">Zinc</keyword>
<dbReference type="Proteomes" id="UP000006437">
    <property type="component" value="Unassembled WGS sequence"/>
</dbReference>
<dbReference type="HOGENOM" id="CLU_108412_0_0_9"/>
<evidence type="ECO:0000313" key="13">
    <source>
        <dbReference type="Proteomes" id="UP000006437"/>
    </source>
</evidence>
<feature type="domain" description="ATP-cone" evidence="9">
    <location>
        <begin position="49"/>
        <end position="139"/>
    </location>
</feature>
<dbReference type="GO" id="GO:0005524">
    <property type="term" value="F:ATP binding"/>
    <property type="evidence" value="ECO:0007669"/>
    <property type="project" value="UniProtKB-UniRule"/>
</dbReference>
<comment type="caution">
    <text evidence="10">The sequence shown here is derived from an EMBL/GenBank/DDBJ whole genome shotgun (WGS) entry which is preliminary data.</text>
</comment>
<evidence type="ECO:0000256" key="2">
    <source>
        <dbReference type="ARBA" id="ARBA00022741"/>
    </source>
</evidence>